<reference evidence="2" key="3">
    <citation type="submission" date="2022-10" db="EMBL/GenBank/DDBJ databases">
        <title>Complete genome sequence of Capnocytophaga ochracea KCOM 2812 isolated from actinomycosis lesion.</title>
        <authorList>
            <person name="Kook J.-K."/>
            <person name="Park S.-N."/>
            <person name="Lim Y.K."/>
        </authorList>
    </citation>
    <scope>NUCLEOTIDE SEQUENCE</scope>
    <source>
        <strain evidence="2">KCOM 28121</strain>
    </source>
</reference>
<keyword evidence="2" id="KW-0966">Cell projection</keyword>
<reference evidence="1 4" key="1">
    <citation type="submission" date="2018-06" db="EMBL/GenBank/DDBJ databases">
        <authorList>
            <consortium name="Pathogen Informatics"/>
            <person name="Doyle S."/>
        </authorList>
    </citation>
    <scope>NUCLEOTIDE SEQUENCE [LARGE SCALE GENOMIC DNA]</scope>
    <source>
        <strain evidence="1 4">NCTC11545</strain>
    </source>
</reference>
<dbReference type="EMBL" id="UAVS01000001">
    <property type="protein sequence ID" value="SQA93051.1"/>
    <property type="molecule type" value="Genomic_DNA"/>
</dbReference>
<dbReference type="RefSeq" id="WP_002674416.1">
    <property type="nucleotide sequence ID" value="NZ_CP085961.1"/>
</dbReference>
<keyword evidence="2" id="KW-0969">Cilium</keyword>
<dbReference type="Proteomes" id="UP001163262">
    <property type="component" value="Chromosome"/>
</dbReference>
<reference evidence="3 5" key="2">
    <citation type="submission" date="2018-11" db="EMBL/GenBank/DDBJ databases">
        <authorList>
            <consortium name="Pathogen Informatics"/>
        </authorList>
    </citation>
    <scope>NUCLEOTIDE SEQUENCE [LARGE SCALE GENOMIC DNA]</scope>
    <source>
        <strain evidence="3 5">NCTC11458</strain>
    </source>
</reference>
<dbReference type="Proteomes" id="UP000250169">
    <property type="component" value="Unassembled WGS sequence"/>
</dbReference>
<sequence length="91" mass="10473">MRTVNYNKMVNYNVSIPEGDVPMFESLFKKYNVIVEPTIVAEPVEEYIPNKETIKAIEEGRTELAKYKKGLVKGYTNAQELINDILSEEDE</sequence>
<evidence type="ECO:0000313" key="1">
    <source>
        <dbReference type="EMBL" id="SQA93051.1"/>
    </source>
</evidence>
<dbReference type="EMBL" id="CP110230">
    <property type="protein sequence ID" value="UZD39968.1"/>
    <property type="molecule type" value="Genomic_DNA"/>
</dbReference>
<dbReference type="Proteomes" id="UP000276733">
    <property type="component" value="Unassembled WGS sequence"/>
</dbReference>
<protein>
    <submittedName>
        <fullName evidence="2">Flagellar motor switch protein FliM</fullName>
    </submittedName>
</protein>
<organism evidence="1 4">
    <name type="scientific">Capnocytophaga ochracea</name>
    <dbReference type="NCBI Taxonomy" id="1018"/>
    <lineage>
        <taxon>Bacteria</taxon>
        <taxon>Pseudomonadati</taxon>
        <taxon>Bacteroidota</taxon>
        <taxon>Flavobacteriia</taxon>
        <taxon>Flavobacteriales</taxon>
        <taxon>Flavobacteriaceae</taxon>
        <taxon>Capnocytophaga</taxon>
    </lineage>
</organism>
<gene>
    <name evidence="3" type="ORF">NCTC11458_01111</name>
    <name evidence="1" type="ORF">NCTC11545_00414</name>
    <name evidence="2" type="ORF">OL231_07180</name>
</gene>
<evidence type="ECO:0000313" key="2">
    <source>
        <dbReference type="EMBL" id="UZD39968.1"/>
    </source>
</evidence>
<evidence type="ECO:0000313" key="5">
    <source>
        <dbReference type="Proteomes" id="UP000276733"/>
    </source>
</evidence>
<dbReference type="AlphaFoldDB" id="A0A2X2STY1"/>
<proteinExistence type="predicted"/>
<keyword evidence="2" id="KW-0282">Flagellum</keyword>
<dbReference type="EMBL" id="UYIQ01000001">
    <property type="protein sequence ID" value="VDG81816.1"/>
    <property type="molecule type" value="Genomic_DNA"/>
</dbReference>
<evidence type="ECO:0000313" key="3">
    <source>
        <dbReference type="EMBL" id="VDG81816.1"/>
    </source>
</evidence>
<evidence type="ECO:0000313" key="4">
    <source>
        <dbReference type="Proteomes" id="UP000250169"/>
    </source>
</evidence>
<name>A0A2X2STY1_CAPOC</name>
<accession>A0A2X2STY1</accession>